<reference evidence="13 14" key="1">
    <citation type="submission" date="2013-12" db="EMBL/GenBank/DDBJ databases">
        <authorList>
            <person name="Cubeta M."/>
            <person name="Pakala S."/>
            <person name="Fedorova N."/>
            <person name="Thomas E."/>
            <person name="Dean R."/>
            <person name="Jabaji S."/>
            <person name="Neate S."/>
            <person name="Toda T."/>
            <person name="Tavantzis S."/>
            <person name="Vilgalys R."/>
            <person name="Bharathan N."/>
            <person name="Pakala S."/>
            <person name="Losada L.S."/>
            <person name="Zafar N."/>
            <person name="Nierman W."/>
        </authorList>
    </citation>
    <scope>NUCLEOTIDE SEQUENCE [LARGE SCALE GENOMIC DNA]</scope>
    <source>
        <strain evidence="13 14">123E</strain>
    </source>
</reference>
<dbReference type="InterPro" id="IPR050371">
    <property type="entry name" value="Fungal_virulence_M36"/>
</dbReference>
<evidence type="ECO:0000313" key="14">
    <source>
        <dbReference type="Proteomes" id="UP000027456"/>
    </source>
</evidence>
<evidence type="ECO:0000256" key="7">
    <source>
        <dbReference type="ARBA" id="ARBA00022833"/>
    </source>
</evidence>
<keyword evidence="3 12" id="KW-0964">Secreted</keyword>
<keyword evidence="6 12" id="KW-0378">Hydrolase</keyword>
<keyword evidence="7 11" id="KW-0862">Zinc</keyword>
<evidence type="ECO:0000313" key="13">
    <source>
        <dbReference type="EMBL" id="KEP44867.1"/>
    </source>
</evidence>
<dbReference type="PRINTS" id="PR00999">
    <property type="entry name" value="FUNGALYSIN"/>
</dbReference>
<evidence type="ECO:0000256" key="6">
    <source>
        <dbReference type="ARBA" id="ARBA00022801"/>
    </source>
</evidence>
<evidence type="ECO:0000256" key="3">
    <source>
        <dbReference type="ARBA" id="ARBA00022525"/>
    </source>
</evidence>
<evidence type="ECO:0000256" key="4">
    <source>
        <dbReference type="ARBA" id="ARBA00022670"/>
    </source>
</evidence>
<organism evidence="13 14">
    <name type="scientific">Rhizoctonia solani 123E</name>
    <dbReference type="NCBI Taxonomy" id="1423351"/>
    <lineage>
        <taxon>Eukaryota</taxon>
        <taxon>Fungi</taxon>
        <taxon>Dikarya</taxon>
        <taxon>Basidiomycota</taxon>
        <taxon>Agaricomycotina</taxon>
        <taxon>Agaricomycetes</taxon>
        <taxon>Cantharellales</taxon>
        <taxon>Ceratobasidiaceae</taxon>
        <taxon>Rhizoctonia</taxon>
    </lineage>
</organism>
<evidence type="ECO:0000256" key="5">
    <source>
        <dbReference type="ARBA" id="ARBA00022723"/>
    </source>
</evidence>
<name>A0A074S419_9AGAM</name>
<feature type="active site" evidence="10">
    <location>
        <position position="83"/>
    </location>
</feature>
<dbReference type="PANTHER" id="PTHR33478">
    <property type="entry name" value="EXTRACELLULAR METALLOPROTEINASE MEP"/>
    <property type="match status" value="1"/>
</dbReference>
<comment type="subcellular location">
    <subcellularLocation>
        <location evidence="1 12">Secreted</location>
    </subcellularLocation>
</comment>
<keyword evidence="14" id="KW-1185">Reference proteome</keyword>
<comment type="similarity">
    <text evidence="2 12">Belongs to the peptidase M36 family.</text>
</comment>
<sequence length="153" mass="16863">MVHDLYYRYGFDEVSGNFQQDNYGRGGQDNDAVIAYAQDISESSNARFRTPPDGKHGRCHMYLWDYLSPARDSDLDASLLIHELTHGLSNRLTGGPANSGCLSFGESGGLGEGWSDFLAIVIRSTRYAGDGDFAVGDWVSGDIIGLRYYLYST</sequence>
<feature type="binding site" evidence="11">
    <location>
        <position position="86"/>
    </location>
    <ligand>
        <name>Zn(2+)</name>
        <dbReference type="ChEBI" id="CHEBI:29105"/>
        <note>catalytic</note>
    </ligand>
</feature>
<evidence type="ECO:0000256" key="9">
    <source>
        <dbReference type="ARBA" id="ARBA00023145"/>
    </source>
</evidence>
<accession>A0A074S419</accession>
<evidence type="ECO:0000256" key="2">
    <source>
        <dbReference type="ARBA" id="ARBA00006006"/>
    </source>
</evidence>
<evidence type="ECO:0000256" key="10">
    <source>
        <dbReference type="PIRSR" id="PIRSR601842-1"/>
    </source>
</evidence>
<protein>
    <recommendedName>
        <fullName evidence="12">Extracellular metalloproteinase</fullName>
        <ecNumber evidence="12">3.4.24.-</ecNumber>
    </recommendedName>
    <alternativeName>
        <fullName evidence="12">Fungalysin</fullName>
    </alternativeName>
</protein>
<keyword evidence="4 12" id="KW-0645">Protease</keyword>
<feature type="non-terminal residue" evidence="13">
    <location>
        <position position="153"/>
    </location>
</feature>
<feature type="binding site" evidence="11">
    <location>
        <position position="82"/>
    </location>
    <ligand>
        <name>Zn(2+)</name>
        <dbReference type="ChEBI" id="CHEBI:29105"/>
        <note>catalytic</note>
    </ligand>
</feature>
<comment type="caution">
    <text evidence="13">The sequence shown here is derived from an EMBL/GenBank/DDBJ whole genome shotgun (WGS) entry which is preliminary data.</text>
</comment>
<dbReference type="GO" id="GO:0008270">
    <property type="term" value="F:zinc ion binding"/>
    <property type="evidence" value="ECO:0007669"/>
    <property type="project" value="InterPro"/>
</dbReference>
<evidence type="ECO:0000256" key="11">
    <source>
        <dbReference type="PIRSR" id="PIRSR601842-2"/>
    </source>
</evidence>
<proteinExistence type="inferred from homology"/>
<dbReference type="MEROPS" id="M36.001"/>
<dbReference type="GO" id="GO:0004222">
    <property type="term" value="F:metalloendopeptidase activity"/>
    <property type="evidence" value="ECO:0007669"/>
    <property type="project" value="InterPro"/>
</dbReference>
<evidence type="ECO:0000256" key="12">
    <source>
        <dbReference type="RuleBase" id="RU364017"/>
    </source>
</evidence>
<keyword evidence="9 12" id="KW-0865">Zymogen</keyword>
<dbReference type="EC" id="3.4.24.-" evidence="12"/>
<dbReference type="Pfam" id="PF02128">
    <property type="entry name" value="Peptidase_M36"/>
    <property type="match status" value="1"/>
</dbReference>
<dbReference type="Gene3D" id="1.10.390.10">
    <property type="entry name" value="Neutral Protease Domain 2"/>
    <property type="match status" value="1"/>
</dbReference>
<dbReference type="Gene3D" id="3.10.170.10">
    <property type="match status" value="1"/>
</dbReference>
<dbReference type="InterPro" id="IPR027268">
    <property type="entry name" value="Peptidase_M4/M1_CTD_sf"/>
</dbReference>
<dbReference type="GO" id="GO:0006508">
    <property type="term" value="P:proteolysis"/>
    <property type="evidence" value="ECO:0007669"/>
    <property type="project" value="UniProtKB-KW"/>
</dbReference>
<dbReference type="HOGENOM" id="CLU_094822_0_0_1"/>
<evidence type="ECO:0000256" key="1">
    <source>
        <dbReference type="ARBA" id="ARBA00004613"/>
    </source>
</evidence>
<keyword evidence="5 11" id="KW-0479">Metal-binding</keyword>
<dbReference type="OrthoDB" id="3227768at2759"/>
<dbReference type="AlphaFoldDB" id="A0A074S419"/>
<dbReference type="Proteomes" id="UP000027456">
    <property type="component" value="Unassembled WGS sequence"/>
</dbReference>
<dbReference type="SUPFAM" id="SSF55486">
    <property type="entry name" value="Metalloproteases ('zincins'), catalytic domain"/>
    <property type="match status" value="1"/>
</dbReference>
<keyword evidence="8 12" id="KW-0482">Metalloprotease</keyword>
<dbReference type="GO" id="GO:0005615">
    <property type="term" value="C:extracellular space"/>
    <property type="evidence" value="ECO:0007669"/>
    <property type="project" value="InterPro"/>
</dbReference>
<dbReference type="InterPro" id="IPR001842">
    <property type="entry name" value="Peptidase_M36"/>
</dbReference>
<gene>
    <name evidence="13" type="ORF">V565_359930</name>
</gene>
<evidence type="ECO:0000256" key="8">
    <source>
        <dbReference type="ARBA" id="ARBA00023049"/>
    </source>
</evidence>
<feature type="binding site" evidence="11">
    <location>
        <position position="112"/>
    </location>
    <ligand>
        <name>Zn(2+)</name>
        <dbReference type="ChEBI" id="CHEBI:29105"/>
        <note>catalytic</note>
    </ligand>
</feature>
<dbReference type="EMBL" id="AZST01002667">
    <property type="protein sequence ID" value="KEP44867.1"/>
    <property type="molecule type" value="Genomic_DNA"/>
</dbReference>
<dbReference type="PANTHER" id="PTHR33478:SF1">
    <property type="entry name" value="EXTRACELLULAR METALLOPROTEINASE MEP"/>
    <property type="match status" value="1"/>
</dbReference>
<comment type="cofactor">
    <cofactor evidence="11">
        <name>Zn(2+)</name>
        <dbReference type="ChEBI" id="CHEBI:29105"/>
    </cofactor>
    <text evidence="11">Binds 1 zinc ion per subunit.</text>
</comment>